<reference evidence="1 2" key="1">
    <citation type="submission" date="2022-12" db="EMBL/GenBank/DDBJ databases">
        <title>Chitinophagaceae gen. sp. nov., a new member of the family Chitinophagaceae, isolated from soil in a chemical factory.</title>
        <authorList>
            <person name="Ke Z."/>
        </authorList>
    </citation>
    <scope>NUCLEOTIDE SEQUENCE [LARGE SCALE GENOMIC DNA]</scope>
    <source>
        <strain evidence="1 2">LY-5</strain>
    </source>
</reference>
<gene>
    <name evidence="1" type="ORF">O3P16_05525</name>
</gene>
<proteinExistence type="predicted"/>
<evidence type="ECO:0000313" key="1">
    <source>
        <dbReference type="EMBL" id="MDA3614258.1"/>
    </source>
</evidence>
<dbReference type="EMBL" id="JAQGEF010000005">
    <property type="protein sequence ID" value="MDA3614258.1"/>
    <property type="molecule type" value="Genomic_DNA"/>
</dbReference>
<accession>A0ABT4UHK9</accession>
<dbReference type="RefSeq" id="WP_407030586.1">
    <property type="nucleotide sequence ID" value="NZ_JAQGEF010000005.1"/>
</dbReference>
<keyword evidence="2" id="KW-1185">Reference proteome</keyword>
<protein>
    <submittedName>
        <fullName evidence="1">Uncharacterized protein</fullName>
    </submittedName>
</protein>
<dbReference type="Proteomes" id="UP001210231">
    <property type="component" value="Unassembled WGS sequence"/>
</dbReference>
<name>A0ABT4UHK9_9BACT</name>
<organism evidence="1 2">
    <name type="scientific">Polluticaenibacter yanchengensis</name>
    <dbReference type="NCBI Taxonomy" id="3014562"/>
    <lineage>
        <taxon>Bacteria</taxon>
        <taxon>Pseudomonadati</taxon>
        <taxon>Bacteroidota</taxon>
        <taxon>Chitinophagia</taxon>
        <taxon>Chitinophagales</taxon>
        <taxon>Chitinophagaceae</taxon>
        <taxon>Polluticaenibacter</taxon>
    </lineage>
</organism>
<evidence type="ECO:0000313" key="2">
    <source>
        <dbReference type="Proteomes" id="UP001210231"/>
    </source>
</evidence>
<sequence length="162" mass="18658">MIKCKSHEHSISKVTLAIGGCAKVKKCPFMVIEMDQNGNYKHYCLIDCDGAGLFTSKVENSEWQKINIDLSIAKLTNIDHPFEFNRPDAYIEMLMVRKNDSILIKGHVSDLPGELERVISRMSLLRKRIKLVSDIRIENRVFDLSIPTYNYYTLSYPVDDNK</sequence>
<comment type="caution">
    <text evidence="1">The sequence shown here is derived from an EMBL/GenBank/DDBJ whole genome shotgun (WGS) entry which is preliminary data.</text>
</comment>